<gene>
    <name evidence="1" type="ORF">mMyoMyo1_012226</name>
</gene>
<evidence type="ECO:0000313" key="1">
    <source>
        <dbReference type="EMBL" id="KAF6330223.1"/>
    </source>
</evidence>
<name>A0A7J7VYU1_MYOMY</name>
<dbReference type="EMBL" id="JABWUV010000009">
    <property type="protein sequence ID" value="KAF6330223.1"/>
    <property type="molecule type" value="Genomic_DNA"/>
</dbReference>
<organism evidence="1 2">
    <name type="scientific">Myotis myotis</name>
    <name type="common">Greater mouse-eared bat</name>
    <name type="synonym">Vespertilio myotis</name>
    <dbReference type="NCBI Taxonomy" id="51298"/>
    <lineage>
        <taxon>Eukaryota</taxon>
        <taxon>Metazoa</taxon>
        <taxon>Chordata</taxon>
        <taxon>Craniata</taxon>
        <taxon>Vertebrata</taxon>
        <taxon>Euteleostomi</taxon>
        <taxon>Mammalia</taxon>
        <taxon>Eutheria</taxon>
        <taxon>Laurasiatheria</taxon>
        <taxon>Chiroptera</taxon>
        <taxon>Yangochiroptera</taxon>
        <taxon>Vespertilionidae</taxon>
        <taxon>Myotis</taxon>
    </lineage>
</organism>
<accession>A0A7J7VYU1</accession>
<dbReference type="AlphaFoldDB" id="A0A7J7VYU1"/>
<dbReference type="Proteomes" id="UP000527355">
    <property type="component" value="Unassembled WGS sequence"/>
</dbReference>
<comment type="caution">
    <text evidence="1">The sequence shown here is derived from an EMBL/GenBank/DDBJ whole genome shotgun (WGS) entry which is preliminary data.</text>
</comment>
<reference evidence="1 2" key="1">
    <citation type="journal article" date="2020" name="Nature">
        <title>Six reference-quality genomes reveal evolution of bat adaptations.</title>
        <authorList>
            <person name="Jebb D."/>
            <person name="Huang Z."/>
            <person name="Pippel M."/>
            <person name="Hughes G.M."/>
            <person name="Lavrichenko K."/>
            <person name="Devanna P."/>
            <person name="Winkler S."/>
            <person name="Jermiin L.S."/>
            <person name="Skirmuntt E.C."/>
            <person name="Katzourakis A."/>
            <person name="Burkitt-Gray L."/>
            <person name="Ray D.A."/>
            <person name="Sullivan K.A.M."/>
            <person name="Roscito J.G."/>
            <person name="Kirilenko B.M."/>
            <person name="Davalos L.M."/>
            <person name="Corthals A.P."/>
            <person name="Power M.L."/>
            <person name="Jones G."/>
            <person name="Ransome R.D."/>
            <person name="Dechmann D.K.N."/>
            <person name="Locatelli A.G."/>
            <person name="Puechmaille S.J."/>
            <person name="Fedrigo O."/>
            <person name="Jarvis E.D."/>
            <person name="Hiller M."/>
            <person name="Vernes S.C."/>
            <person name="Myers E.W."/>
            <person name="Teeling E.C."/>
        </authorList>
    </citation>
    <scope>NUCLEOTIDE SEQUENCE [LARGE SCALE GENOMIC DNA]</scope>
    <source>
        <strain evidence="1">MMyoMyo1</strain>
        <tissue evidence="1">Flight muscle</tissue>
    </source>
</reference>
<sequence>MLPLTLPCSLLPSPKTEGEEGGDVLLHLPCRGACSVVPGPQSVAVARAASFCLCFHLCPCCTWGGGGAGEVRTSAGARAGSAVTQAWVHLWIEEYDFFCCSCRSSMSNSHLPTTSLTCSP</sequence>
<proteinExistence type="predicted"/>
<keyword evidence="2" id="KW-1185">Reference proteome</keyword>
<evidence type="ECO:0000313" key="2">
    <source>
        <dbReference type="Proteomes" id="UP000527355"/>
    </source>
</evidence>
<protein>
    <submittedName>
        <fullName evidence="1">Uncharacterized protein</fullName>
    </submittedName>
</protein>